<dbReference type="EMBL" id="JBBWWQ010000019">
    <property type="protein sequence ID" value="KAK8919081.1"/>
    <property type="molecule type" value="Genomic_DNA"/>
</dbReference>
<dbReference type="InterPro" id="IPR012337">
    <property type="entry name" value="RNaseH-like_sf"/>
</dbReference>
<dbReference type="GO" id="GO:0046983">
    <property type="term" value="F:protein dimerization activity"/>
    <property type="evidence" value="ECO:0007669"/>
    <property type="project" value="InterPro"/>
</dbReference>
<evidence type="ECO:0000313" key="3">
    <source>
        <dbReference type="Proteomes" id="UP001418222"/>
    </source>
</evidence>
<sequence length="122" mass="14035">MYIIGMHSLPTDTFSHSKGIGDLLKLLVELKKQDHYQLLFRILKLTCLLPVATATVERMFSAIKIIKNHLRNRMRDEWMNDCLIVYTEKDVADTITNDTIITKFQNVSTKGGLLNGMSCVFW</sequence>
<dbReference type="Proteomes" id="UP001418222">
    <property type="component" value="Unassembled WGS sequence"/>
</dbReference>
<evidence type="ECO:0000313" key="2">
    <source>
        <dbReference type="EMBL" id="KAK8919081.1"/>
    </source>
</evidence>
<dbReference type="PANTHER" id="PTHR11697:SF230">
    <property type="entry name" value="ZINC FINGER, MYM DOMAIN CONTAINING 1"/>
    <property type="match status" value="1"/>
</dbReference>
<accession>A0AAP0FW87</accession>
<reference evidence="2 3" key="1">
    <citation type="journal article" date="2022" name="Nat. Plants">
        <title>Genomes of leafy and leafless Platanthera orchids illuminate the evolution of mycoheterotrophy.</title>
        <authorList>
            <person name="Li M.H."/>
            <person name="Liu K.W."/>
            <person name="Li Z."/>
            <person name="Lu H.C."/>
            <person name="Ye Q.L."/>
            <person name="Zhang D."/>
            <person name="Wang J.Y."/>
            <person name="Li Y.F."/>
            <person name="Zhong Z.M."/>
            <person name="Liu X."/>
            <person name="Yu X."/>
            <person name="Liu D.K."/>
            <person name="Tu X.D."/>
            <person name="Liu B."/>
            <person name="Hao Y."/>
            <person name="Liao X.Y."/>
            <person name="Jiang Y.T."/>
            <person name="Sun W.H."/>
            <person name="Chen J."/>
            <person name="Chen Y.Q."/>
            <person name="Ai Y."/>
            <person name="Zhai J.W."/>
            <person name="Wu S.S."/>
            <person name="Zhou Z."/>
            <person name="Hsiao Y.Y."/>
            <person name="Wu W.L."/>
            <person name="Chen Y.Y."/>
            <person name="Lin Y.F."/>
            <person name="Hsu J.L."/>
            <person name="Li C.Y."/>
            <person name="Wang Z.W."/>
            <person name="Zhao X."/>
            <person name="Zhong W.Y."/>
            <person name="Ma X.K."/>
            <person name="Ma L."/>
            <person name="Huang J."/>
            <person name="Chen G.Z."/>
            <person name="Huang M.Z."/>
            <person name="Huang L."/>
            <person name="Peng D.H."/>
            <person name="Luo Y.B."/>
            <person name="Zou S.Q."/>
            <person name="Chen S.P."/>
            <person name="Lan S."/>
            <person name="Tsai W.C."/>
            <person name="Van de Peer Y."/>
            <person name="Liu Z.J."/>
        </authorList>
    </citation>
    <scope>NUCLEOTIDE SEQUENCE [LARGE SCALE GENOMIC DNA]</scope>
    <source>
        <strain evidence="2">Lor287</strain>
    </source>
</reference>
<protein>
    <recommendedName>
        <fullName evidence="1">HAT C-terminal dimerisation domain-containing protein</fullName>
    </recommendedName>
</protein>
<comment type="caution">
    <text evidence="2">The sequence shown here is derived from an EMBL/GenBank/DDBJ whole genome shotgun (WGS) entry which is preliminary data.</text>
</comment>
<dbReference type="PANTHER" id="PTHR11697">
    <property type="entry name" value="GENERAL TRANSCRIPTION FACTOR 2-RELATED ZINC FINGER PROTEIN"/>
    <property type="match status" value="1"/>
</dbReference>
<dbReference type="Pfam" id="PF05699">
    <property type="entry name" value="Dimer_Tnp_hAT"/>
    <property type="match status" value="1"/>
</dbReference>
<dbReference type="InterPro" id="IPR008906">
    <property type="entry name" value="HATC_C_dom"/>
</dbReference>
<dbReference type="SUPFAM" id="SSF53098">
    <property type="entry name" value="Ribonuclease H-like"/>
    <property type="match status" value="1"/>
</dbReference>
<organism evidence="2 3">
    <name type="scientific">Platanthera zijinensis</name>
    <dbReference type="NCBI Taxonomy" id="2320716"/>
    <lineage>
        <taxon>Eukaryota</taxon>
        <taxon>Viridiplantae</taxon>
        <taxon>Streptophyta</taxon>
        <taxon>Embryophyta</taxon>
        <taxon>Tracheophyta</taxon>
        <taxon>Spermatophyta</taxon>
        <taxon>Magnoliopsida</taxon>
        <taxon>Liliopsida</taxon>
        <taxon>Asparagales</taxon>
        <taxon>Orchidaceae</taxon>
        <taxon>Orchidoideae</taxon>
        <taxon>Orchideae</taxon>
        <taxon>Orchidinae</taxon>
        <taxon>Platanthera</taxon>
    </lineage>
</organism>
<gene>
    <name evidence="2" type="ORF">KSP39_PZI021912</name>
</gene>
<feature type="domain" description="HAT C-terminal dimerisation" evidence="1">
    <location>
        <begin position="22"/>
        <end position="90"/>
    </location>
</feature>
<keyword evidence="3" id="KW-1185">Reference proteome</keyword>
<dbReference type="InterPro" id="IPR055298">
    <property type="entry name" value="AtLOH3-like"/>
</dbReference>
<evidence type="ECO:0000259" key="1">
    <source>
        <dbReference type="Pfam" id="PF05699"/>
    </source>
</evidence>
<dbReference type="AlphaFoldDB" id="A0AAP0FW87"/>
<proteinExistence type="predicted"/>
<name>A0AAP0FW87_9ASPA</name>